<dbReference type="Pfam" id="PF00078">
    <property type="entry name" value="RVT_1"/>
    <property type="match status" value="1"/>
</dbReference>
<dbReference type="InterPro" id="IPR043502">
    <property type="entry name" value="DNA/RNA_pol_sf"/>
</dbReference>
<evidence type="ECO:0000259" key="3">
    <source>
        <dbReference type="Pfam" id="PF17919"/>
    </source>
</evidence>
<dbReference type="Pfam" id="PF17919">
    <property type="entry name" value="RT_RNaseH_2"/>
    <property type="match status" value="1"/>
</dbReference>
<evidence type="ECO:0000259" key="2">
    <source>
        <dbReference type="Pfam" id="PF03732"/>
    </source>
</evidence>
<dbReference type="InterPro" id="IPR005162">
    <property type="entry name" value="Retrotrans_gag_dom"/>
</dbReference>
<name>Q7X639_ORYSJ</name>
<dbReference type="Pfam" id="PF03732">
    <property type="entry name" value="Retrotrans_gag"/>
    <property type="match status" value="1"/>
</dbReference>
<accession>Q7X639</accession>
<dbReference type="SUPFAM" id="SSF56672">
    <property type="entry name" value="DNA/RNA polymerases"/>
    <property type="match status" value="1"/>
</dbReference>
<dbReference type="CDD" id="cd01647">
    <property type="entry name" value="RT_LTR"/>
    <property type="match status" value="1"/>
</dbReference>
<dbReference type="Gene3D" id="3.10.10.10">
    <property type="entry name" value="HIV Type 1 Reverse Transcriptase, subunit A, domain 1"/>
    <property type="match status" value="1"/>
</dbReference>
<organism evidence="4 5">
    <name type="scientific">Oryza sativa subsp. japonica</name>
    <name type="common">Rice</name>
    <dbReference type="NCBI Taxonomy" id="39947"/>
    <lineage>
        <taxon>Eukaryota</taxon>
        <taxon>Viridiplantae</taxon>
        <taxon>Streptophyta</taxon>
        <taxon>Embryophyta</taxon>
        <taxon>Tracheophyta</taxon>
        <taxon>Spermatophyta</taxon>
        <taxon>Magnoliopsida</taxon>
        <taxon>Liliopsida</taxon>
        <taxon>Poales</taxon>
        <taxon>Poaceae</taxon>
        <taxon>BOP clade</taxon>
        <taxon>Oryzoideae</taxon>
        <taxon>Oryzeae</taxon>
        <taxon>Oryzinae</taxon>
        <taxon>Oryza</taxon>
        <taxon>Oryza sativa</taxon>
    </lineage>
</organism>
<dbReference type="InterPro" id="IPR000477">
    <property type="entry name" value="RT_dom"/>
</dbReference>
<dbReference type="FunFam" id="3.30.70.270:FF:000020">
    <property type="entry name" value="Transposon Tf2-6 polyprotein-like Protein"/>
    <property type="match status" value="1"/>
</dbReference>
<dbReference type="AlphaFoldDB" id="Q7X639"/>
<gene>
    <name evidence="4" type="primary">OSJNBb0067G11.5</name>
</gene>
<reference evidence="5" key="2">
    <citation type="journal article" date="2008" name="Nucleic Acids Res.">
        <title>The rice annotation project database (RAP-DB): 2008 update.</title>
        <authorList>
            <consortium name="The rice annotation project (RAP)"/>
        </authorList>
    </citation>
    <scope>GENOME REANNOTATION</scope>
    <source>
        <strain evidence="5">cv. Nipponbare</strain>
    </source>
</reference>
<dbReference type="InterPro" id="IPR053134">
    <property type="entry name" value="RNA-dir_DNA_polymerase"/>
</dbReference>
<dbReference type="Gene3D" id="3.30.70.270">
    <property type="match status" value="2"/>
</dbReference>
<feature type="domain" description="Reverse transcriptase" evidence="1">
    <location>
        <begin position="497"/>
        <end position="661"/>
    </location>
</feature>
<dbReference type="Proteomes" id="UP000000763">
    <property type="component" value="Chromosome 4"/>
</dbReference>
<proteinExistence type="predicted"/>
<feature type="domain" description="Retrotransposon gag" evidence="2">
    <location>
        <begin position="80"/>
        <end position="156"/>
    </location>
</feature>
<dbReference type="PANTHER" id="PTHR24559:SF444">
    <property type="entry name" value="REVERSE TRANSCRIPTASE DOMAIN-CONTAINING PROTEIN"/>
    <property type="match status" value="1"/>
</dbReference>
<evidence type="ECO:0000259" key="1">
    <source>
        <dbReference type="Pfam" id="PF00078"/>
    </source>
</evidence>
<sequence>MKQPLFVLSAPRGEFYEPPPSSEPIYTTGYEIRPELISMFRENPFSGFDLENPYHHLRDFEQVCSCLKIRGMRQETVWWKLFPFSLQERAKQWYTSTVGCVNGSWEKLRDRFCLTFFPVTRITALRVEILNFKQIENESIGAAWSRFTNLVQSGPTLSLPDSIDEKIPEQPSVENEEIQTLDCAAIMFREGFDKDYGNTLNYFSKRKPPIPLSPPDPMELGFLRETVWELTSIMSDEWLREAELSSEVIRINTAPQIIPCHLEGNDVGIIYSPTVEANLVSESFAFAYLSDKAVTPTNKFFKHPNTGLIGLPIEQLLINIPRLGSLKITLGENEFSIPFSRARITLTDPLQEIESAEEVTAVPPHESPEALLEDEVPDFIKEEADPGLRYDFLHNDREAPVIISDKLSEDETQHLLTVLEKHRSILGYSLQDLRGINPALCTHRILIDPESTPSREPQRWLNNAMREVVKKEVLKLLHAGIIYPIPYSEWVSPVQVVPKKGGMTVVYRWRMCIDYRKLNKATKKDHFPLPFIDEMLERLANHSFFCFLDGYSGYHQIPIHPEDQSKTTFTCPYGTYAYRRMSFGLCNTPASFQRCMMSIFSDMIEDIMEVFMDDFSVYGKTLGHCLQNLDKVLQRCQEKDLVLNREKCHFMVREGIVLGHRVSERGVEVDRAKIDVIDQLPPPMNIKGIHSFFGHAGFYRRFIKDFSTIARPLTNLLAKDAPIEFDDVCLKSFEILKKALVSAPIIQPPDWTLPFEIMCDASDFAVGAVLGQTKDKKHHAICYASKTLTGA</sequence>
<protein>
    <submittedName>
        <fullName evidence="4">OSJNBb0067G11.5 protein</fullName>
    </submittedName>
</protein>
<dbReference type="InterPro" id="IPR041577">
    <property type="entry name" value="RT_RNaseH_2"/>
</dbReference>
<evidence type="ECO:0000313" key="4">
    <source>
        <dbReference type="EMBL" id="CAD39882.2"/>
    </source>
</evidence>
<evidence type="ECO:0000313" key="5">
    <source>
        <dbReference type="Proteomes" id="UP000000763"/>
    </source>
</evidence>
<dbReference type="EMBL" id="AL663014">
    <property type="protein sequence ID" value="CAD39882.2"/>
    <property type="molecule type" value="Genomic_DNA"/>
</dbReference>
<feature type="domain" description="Reverse transcriptase/retrotransposon-derived protein RNase H-like" evidence="3">
    <location>
        <begin position="726"/>
        <end position="791"/>
    </location>
</feature>
<reference evidence="5" key="1">
    <citation type="journal article" date="2005" name="Nature">
        <title>The map-based sequence of the rice genome.</title>
        <authorList>
            <consortium name="International rice genome sequencing project (IRGSP)"/>
            <person name="Matsumoto T."/>
            <person name="Wu J."/>
            <person name="Kanamori H."/>
            <person name="Katayose Y."/>
            <person name="Fujisawa M."/>
            <person name="Namiki N."/>
            <person name="Mizuno H."/>
            <person name="Yamamoto K."/>
            <person name="Antonio B.A."/>
            <person name="Baba T."/>
            <person name="Sakata K."/>
            <person name="Nagamura Y."/>
            <person name="Aoki H."/>
            <person name="Arikawa K."/>
            <person name="Arita K."/>
            <person name="Bito T."/>
            <person name="Chiden Y."/>
            <person name="Fujitsuka N."/>
            <person name="Fukunaka R."/>
            <person name="Hamada M."/>
            <person name="Harada C."/>
            <person name="Hayashi A."/>
            <person name="Hijishita S."/>
            <person name="Honda M."/>
            <person name="Hosokawa S."/>
            <person name="Ichikawa Y."/>
            <person name="Idonuma A."/>
            <person name="Iijima M."/>
            <person name="Ikeda M."/>
            <person name="Ikeno M."/>
            <person name="Ito K."/>
            <person name="Ito S."/>
            <person name="Ito T."/>
            <person name="Ito Y."/>
            <person name="Ito Y."/>
            <person name="Iwabuchi A."/>
            <person name="Kamiya K."/>
            <person name="Karasawa W."/>
            <person name="Kurita K."/>
            <person name="Katagiri S."/>
            <person name="Kikuta A."/>
            <person name="Kobayashi H."/>
            <person name="Kobayashi N."/>
            <person name="Machita K."/>
            <person name="Maehara T."/>
            <person name="Masukawa M."/>
            <person name="Mizubayashi T."/>
            <person name="Mukai Y."/>
            <person name="Nagasaki H."/>
            <person name="Nagata Y."/>
            <person name="Naito S."/>
            <person name="Nakashima M."/>
            <person name="Nakama Y."/>
            <person name="Nakamichi Y."/>
            <person name="Nakamura M."/>
            <person name="Meguro A."/>
            <person name="Negishi M."/>
            <person name="Ohta I."/>
            <person name="Ohta T."/>
            <person name="Okamoto M."/>
            <person name="Ono N."/>
            <person name="Saji S."/>
            <person name="Sakaguchi M."/>
            <person name="Sakai K."/>
            <person name="Shibata M."/>
            <person name="Shimokawa T."/>
            <person name="Song J."/>
            <person name="Takazaki Y."/>
            <person name="Terasawa K."/>
            <person name="Tsugane M."/>
            <person name="Tsuji K."/>
            <person name="Ueda S."/>
            <person name="Waki K."/>
            <person name="Yamagata H."/>
            <person name="Yamamoto M."/>
            <person name="Yamamoto S."/>
            <person name="Yamane H."/>
            <person name="Yoshiki S."/>
            <person name="Yoshihara R."/>
            <person name="Yukawa K."/>
            <person name="Zhong H."/>
            <person name="Yano M."/>
            <person name="Yuan Q."/>
            <person name="Ouyang S."/>
            <person name="Liu J."/>
            <person name="Jones K.M."/>
            <person name="Gansberger K."/>
            <person name="Moffat K."/>
            <person name="Hill J."/>
            <person name="Bera J."/>
            <person name="Fadrosh D."/>
            <person name="Jin S."/>
            <person name="Johri S."/>
            <person name="Kim M."/>
            <person name="Overton L."/>
            <person name="Reardon M."/>
            <person name="Tsitrin T."/>
            <person name="Vuong H."/>
            <person name="Weaver B."/>
            <person name="Ciecko A."/>
            <person name="Tallon L."/>
            <person name="Jackson J."/>
            <person name="Pai G."/>
            <person name="Aken S.V."/>
            <person name="Utterback T."/>
            <person name="Reidmuller S."/>
            <person name="Feldblyum T."/>
            <person name="Hsiao J."/>
            <person name="Zismann V."/>
            <person name="Iobst S."/>
            <person name="de Vazeille A.R."/>
            <person name="Buell C.R."/>
            <person name="Ying K."/>
            <person name="Li Y."/>
            <person name="Lu T."/>
            <person name="Huang Y."/>
            <person name="Zhao Q."/>
            <person name="Feng Q."/>
            <person name="Zhang L."/>
            <person name="Zhu J."/>
            <person name="Weng Q."/>
            <person name="Mu J."/>
            <person name="Lu Y."/>
            <person name="Fan D."/>
            <person name="Liu Y."/>
            <person name="Guan J."/>
            <person name="Zhang Y."/>
            <person name="Yu S."/>
            <person name="Liu X."/>
            <person name="Zhang Y."/>
            <person name="Hong G."/>
            <person name="Han B."/>
            <person name="Choisne N."/>
            <person name="Demange N."/>
            <person name="Orjeda G."/>
            <person name="Samain S."/>
            <person name="Cattolico L."/>
            <person name="Pelletier E."/>
            <person name="Couloux A."/>
            <person name="Segurens B."/>
            <person name="Wincker P."/>
            <person name="D'Hont A."/>
            <person name="Scarpelli C."/>
            <person name="Weissenbach J."/>
            <person name="Salanoubat M."/>
            <person name="Quetier F."/>
            <person name="Yu Y."/>
            <person name="Kim H.R."/>
            <person name="Rambo T."/>
            <person name="Currie J."/>
            <person name="Collura K."/>
            <person name="Luo M."/>
            <person name="Yang T."/>
            <person name="Ammiraju J.S.S."/>
            <person name="Engler F."/>
            <person name="Soderlund C."/>
            <person name="Wing R.A."/>
            <person name="Palmer L.E."/>
            <person name="de la Bastide M."/>
            <person name="Spiegel L."/>
            <person name="Nascimento L."/>
            <person name="Zutavern T."/>
            <person name="O'Shaughnessy A."/>
            <person name="Dike S."/>
            <person name="Dedhia N."/>
            <person name="Preston R."/>
            <person name="Balija V."/>
            <person name="McCombie W.R."/>
            <person name="Chow T."/>
            <person name="Chen H."/>
            <person name="Chung M."/>
            <person name="Chen C."/>
            <person name="Shaw J."/>
            <person name="Wu H."/>
            <person name="Hsiao K."/>
            <person name="Chao Y."/>
            <person name="Chu M."/>
            <person name="Cheng C."/>
            <person name="Hour A."/>
            <person name="Lee P."/>
            <person name="Lin S."/>
            <person name="Lin Y."/>
            <person name="Liou J."/>
            <person name="Liu S."/>
            <person name="Hsing Y."/>
            <person name="Raghuvanshi S."/>
            <person name="Mohanty A."/>
            <person name="Bharti A.K."/>
            <person name="Gaur A."/>
            <person name="Gupta V."/>
            <person name="Kumar D."/>
            <person name="Ravi V."/>
            <person name="Vij S."/>
            <person name="Kapur A."/>
            <person name="Khurana P."/>
            <person name="Khurana P."/>
            <person name="Khurana J.P."/>
            <person name="Tyagi A.K."/>
            <person name="Gaikwad K."/>
            <person name="Singh A."/>
            <person name="Dalal V."/>
            <person name="Srivastava S."/>
            <person name="Dixit A."/>
            <person name="Pal A.K."/>
            <person name="Ghazi I.A."/>
            <person name="Yadav M."/>
            <person name="Pandit A."/>
            <person name="Bhargava A."/>
            <person name="Sureshbabu K."/>
            <person name="Batra K."/>
            <person name="Sharma T.R."/>
            <person name="Mohapatra T."/>
            <person name="Singh N.K."/>
            <person name="Messing J."/>
            <person name="Nelson A.B."/>
            <person name="Fuks G."/>
            <person name="Kavchok S."/>
            <person name="Keizer G."/>
            <person name="Linton E."/>
            <person name="Llaca V."/>
            <person name="Song R."/>
            <person name="Tanyolac B."/>
            <person name="Young S."/>
            <person name="Ho-Il K."/>
            <person name="Hahn J.H."/>
            <person name="Sangsakoo G."/>
            <person name="Vanavichit A."/>
            <person name="de Mattos Luiz.A.T."/>
            <person name="Zimmer P.D."/>
            <person name="Malone G."/>
            <person name="Dellagostin O."/>
            <person name="de Oliveira A.C."/>
            <person name="Bevan M."/>
            <person name="Bancroft I."/>
            <person name="Minx P."/>
            <person name="Cordum H."/>
            <person name="Wilson R."/>
            <person name="Cheng Z."/>
            <person name="Jin W."/>
            <person name="Jiang J."/>
            <person name="Leong S.A."/>
            <person name="Iwama H."/>
            <person name="Gojobori T."/>
            <person name="Itoh T."/>
            <person name="Niimura Y."/>
            <person name="Fujii Y."/>
            <person name="Habara T."/>
            <person name="Sakai H."/>
            <person name="Sato Y."/>
            <person name="Wilson G."/>
            <person name="Kumar K."/>
            <person name="McCouch S."/>
            <person name="Juretic N."/>
            <person name="Hoen D."/>
            <person name="Wright S."/>
            <person name="Bruskiewich R."/>
            <person name="Bureau T."/>
            <person name="Miyao A."/>
            <person name="Hirochika H."/>
            <person name="Nishikawa T."/>
            <person name="Kadowaki K."/>
            <person name="Sugiura M."/>
            <person name="Burr B."/>
            <person name="Sasaki T."/>
        </authorList>
    </citation>
    <scope>NUCLEOTIDE SEQUENCE [LARGE SCALE GENOMIC DNA]</scope>
    <source>
        <strain evidence="5">cv. Nipponbare</strain>
    </source>
</reference>
<dbReference type="PANTHER" id="PTHR24559">
    <property type="entry name" value="TRANSPOSON TY3-I GAG-POL POLYPROTEIN"/>
    <property type="match status" value="1"/>
</dbReference>
<dbReference type="InterPro" id="IPR043128">
    <property type="entry name" value="Rev_trsase/Diguanyl_cyclase"/>
</dbReference>